<dbReference type="EMBL" id="CAMXCT030004298">
    <property type="protein sequence ID" value="CAL4795792.1"/>
    <property type="molecule type" value="Genomic_DNA"/>
</dbReference>
<dbReference type="EMBL" id="CAMXCT010004298">
    <property type="protein sequence ID" value="CAI4008480.1"/>
    <property type="molecule type" value="Genomic_DNA"/>
</dbReference>
<keyword evidence="3" id="KW-1185">Reference proteome</keyword>
<dbReference type="EMBL" id="CAMXCT020004298">
    <property type="protein sequence ID" value="CAL1161855.1"/>
    <property type="molecule type" value="Genomic_DNA"/>
</dbReference>
<evidence type="ECO:0000313" key="2">
    <source>
        <dbReference type="EMBL" id="CAL1161855.1"/>
    </source>
</evidence>
<dbReference type="AlphaFoldDB" id="A0A9P1DDX5"/>
<proteinExistence type="predicted"/>
<evidence type="ECO:0000313" key="1">
    <source>
        <dbReference type="EMBL" id="CAI4008480.1"/>
    </source>
</evidence>
<comment type="caution">
    <text evidence="1">The sequence shown here is derived from an EMBL/GenBank/DDBJ whole genome shotgun (WGS) entry which is preliminary data.</text>
</comment>
<accession>A0A9P1DDX5</accession>
<sequence>MLDRRCLTQEEAGKLRPTPLDEDDCISLQVLLQIVLDCQPRDVQVCGRDQPPMVIYSDASFEEGVLRLGWVLVCPGTTYQPRGGTCVVPQEVIASWIPRKQQIYPGEAVVALVLPALLPALLADRDILWFVDNESAASTLVRCASSQCDVHEIAQYSHYMLHMLRSRVWYEWIDSDSNPSDGLSRAGLEDEWTQSQNWSLQSYSFPPGLSRGEFLRSLRI</sequence>
<protein>
    <submittedName>
        <fullName evidence="1">Uncharacterized protein</fullName>
    </submittedName>
</protein>
<evidence type="ECO:0000313" key="3">
    <source>
        <dbReference type="Proteomes" id="UP001152797"/>
    </source>
</evidence>
<dbReference type="Proteomes" id="UP001152797">
    <property type="component" value="Unassembled WGS sequence"/>
</dbReference>
<gene>
    <name evidence="1" type="ORF">C1SCF055_LOCUS33922</name>
</gene>
<organism evidence="1">
    <name type="scientific">Cladocopium goreaui</name>
    <dbReference type="NCBI Taxonomy" id="2562237"/>
    <lineage>
        <taxon>Eukaryota</taxon>
        <taxon>Sar</taxon>
        <taxon>Alveolata</taxon>
        <taxon>Dinophyceae</taxon>
        <taxon>Suessiales</taxon>
        <taxon>Symbiodiniaceae</taxon>
        <taxon>Cladocopium</taxon>
    </lineage>
</organism>
<reference evidence="2" key="2">
    <citation type="submission" date="2024-04" db="EMBL/GenBank/DDBJ databases">
        <authorList>
            <person name="Chen Y."/>
            <person name="Shah S."/>
            <person name="Dougan E. K."/>
            <person name="Thang M."/>
            <person name="Chan C."/>
        </authorList>
    </citation>
    <scope>NUCLEOTIDE SEQUENCE [LARGE SCALE GENOMIC DNA]</scope>
</reference>
<name>A0A9P1DDX5_9DINO</name>
<reference evidence="1" key="1">
    <citation type="submission" date="2022-10" db="EMBL/GenBank/DDBJ databases">
        <authorList>
            <person name="Chen Y."/>
            <person name="Dougan E. K."/>
            <person name="Chan C."/>
            <person name="Rhodes N."/>
            <person name="Thang M."/>
        </authorList>
    </citation>
    <scope>NUCLEOTIDE SEQUENCE</scope>
</reference>